<evidence type="ECO:0000256" key="1">
    <source>
        <dbReference type="ARBA" id="ARBA00023268"/>
    </source>
</evidence>
<sequence>MCVYYRALNALTVKDQFPLPMIDELLDELGAARIFTKLDLTSGFHQNRLKPEDASKTAFRPMTAIMSIGSSHYYSNTSFISSLLSVHFANIKFLIWDILWQMVLFLGLSGFYRKFIRNYAGIARPLTSLFKKDSFIWNETGQQAFEQLKNAMVSAPILSLPNFTVPFVVQTDASGFAMGAVLLQDKHPLAYFRKVFCPRMASASTYIRELYDITSVVKRCRQYLLGTYFIIQTDHRSLKELLTQVIQTPEQQHYLAKLLGYHYEIQYKPGTLKTELATDSVFKSLCAKLDDDPATLPKFKLKDGLLFKHNKIWLSPTSKFKSLLLHEFHETPVVGHVGVVKTLKRLSEKFYWDNMRQDVQLFLKQCVVCQTTKYCTLKPAGLLQPLPLPSNIWEDIVYTDF</sequence>
<dbReference type="Gene3D" id="3.10.10.10">
    <property type="entry name" value="HIV Type 1 Reverse Transcriptase, subunit A, domain 1"/>
    <property type="match status" value="1"/>
</dbReference>
<organism evidence="4 5">
    <name type="scientific">Trifolium medium</name>
    <dbReference type="NCBI Taxonomy" id="97028"/>
    <lineage>
        <taxon>Eukaryota</taxon>
        <taxon>Viridiplantae</taxon>
        <taxon>Streptophyta</taxon>
        <taxon>Embryophyta</taxon>
        <taxon>Tracheophyta</taxon>
        <taxon>Spermatophyta</taxon>
        <taxon>Magnoliopsida</taxon>
        <taxon>eudicotyledons</taxon>
        <taxon>Gunneridae</taxon>
        <taxon>Pentapetalae</taxon>
        <taxon>rosids</taxon>
        <taxon>fabids</taxon>
        <taxon>Fabales</taxon>
        <taxon>Fabaceae</taxon>
        <taxon>Papilionoideae</taxon>
        <taxon>50 kb inversion clade</taxon>
        <taxon>NPAAA clade</taxon>
        <taxon>Hologalegina</taxon>
        <taxon>IRL clade</taxon>
        <taxon>Trifolieae</taxon>
        <taxon>Trifolium</taxon>
    </lineage>
</organism>
<gene>
    <name evidence="4" type="ORF">A2U01_0003603</name>
</gene>
<dbReference type="Gene3D" id="3.30.70.270">
    <property type="match status" value="2"/>
</dbReference>
<feature type="non-terminal residue" evidence="4">
    <location>
        <position position="401"/>
    </location>
</feature>
<dbReference type="InterPro" id="IPR043128">
    <property type="entry name" value="Rev_trsase/Diguanyl_cyclase"/>
</dbReference>
<dbReference type="FunFam" id="3.30.70.270:FF:000020">
    <property type="entry name" value="Transposon Tf2-6 polyprotein-like Protein"/>
    <property type="match status" value="1"/>
</dbReference>
<dbReference type="PANTHER" id="PTHR37984">
    <property type="entry name" value="PROTEIN CBG26694"/>
    <property type="match status" value="1"/>
</dbReference>
<dbReference type="Gene3D" id="1.10.340.70">
    <property type="match status" value="1"/>
</dbReference>
<dbReference type="EMBL" id="LXQA010004194">
    <property type="protein sequence ID" value="MCH82791.1"/>
    <property type="molecule type" value="Genomic_DNA"/>
</dbReference>
<dbReference type="AlphaFoldDB" id="A0A392M665"/>
<feature type="domain" description="Reverse transcriptase/retrotransposon-derived protein RNase H-like" evidence="2">
    <location>
        <begin position="137"/>
        <end position="231"/>
    </location>
</feature>
<dbReference type="Proteomes" id="UP000265520">
    <property type="component" value="Unassembled WGS sequence"/>
</dbReference>
<evidence type="ECO:0000313" key="5">
    <source>
        <dbReference type="Proteomes" id="UP000265520"/>
    </source>
</evidence>
<dbReference type="CDD" id="cd09274">
    <property type="entry name" value="RNase_HI_RT_Ty3"/>
    <property type="match status" value="1"/>
</dbReference>
<dbReference type="Pfam" id="PF17919">
    <property type="entry name" value="RT_RNaseH_2"/>
    <property type="match status" value="1"/>
</dbReference>
<protein>
    <submittedName>
        <fullName evidence="4">Uncharacterized protein</fullName>
    </submittedName>
</protein>
<dbReference type="InterPro" id="IPR041577">
    <property type="entry name" value="RT_RNaseH_2"/>
</dbReference>
<keyword evidence="1" id="KW-0511">Multifunctional enzyme</keyword>
<evidence type="ECO:0000313" key="4">
    <source>
        <dbReference type="EMBL" id="MCH82791.1"/>
    </source>
</evidence>
<feature type="domain" description="Integrase zinc-binding" evidence="3">
    <location>
        <begin position="318"/>
        <end position="373"/>
    </location>
</feature>
<evidence type="ECO:0000259" key="3">
    <source>
        <dbReference type="Pfam" id="PF17921"/>
    </source>
</evidence>
<dbReference type="FunFam" id="1.10.340.70:FF:000001">
    <property type="entry name" value="Retrovirus-related Pol polyprotein from transposon gypsy-like Protein"/>
    <property type="match status" value="1"/>
</dbReference>
<keyword evidence="5" id="KW-1185">Reference proteome</keyword>
<comment type="caution">
    <text evidence="4">The sequence shown here is derived from an EMBL/GenBank/DDBJ whole genome shotgun (WGS) entry which is preliminary data.</text>
</comment>
<dbReference type="Pfam" id="PF17921">
    <property type="entry name" value="Integrase_H2C2"/>
    <property type="match status" value="1"/>
</dbReference>
<dbReference type="InterPro" id="IPR050951">
    <property type="entry name" value="Retrovirus_Pol_polyprotein"/>
</dbReference>
<dbReference type="SUPFAM" id="SSF56672">
    <property type="entry name" value="DNA/RNA polymerases"/>
    <property type="match status" value="1"/>
</dbReference>
<dbReference type="InterPro" id="IPR043502">
    <property type="entry name" value="DNA/RNA_pol_sf"/>
</dbReference>
<dbReference type="GO" id="GO:0003824">
    <property type="term" value="F:catalytic activity"/>
    <property type="evidence" value="ECO:0007669"/>
    <property type="project" value="UniProtKB-KW"/>
</dbReference>
<dbReference type="PANTHER" id="PTHR37984:SF5">
    <property type="entry name" value="PROTEIN NYNRIN-LIKE"/>
    <property type="match status" value="1"/>
</dbReference>
<evidence type="ECO:0000259" key="2">
    <source>
        <dbReference type="Pfam" id="PF17919"/>
    </source>
</evidence>
<name>A0A392M665_9FABA</name>
<reference evidence="4 5" key="1">
    <citation type="journal article" date="2018" name="Front. Plant Sci.">
        <title>Red Clover (Trifolium pratense) and Zigzag Clover (T. medium) - A Picture of Genomic Similarities and Differences.</title>
        <authorList>
            <person name="Dluhosova J."/>
            <person name="Istvanek J."/>
            <person name="Nedelnik J."/>
            <person name="Repkova J."/>
        </authorList>
    </citation>
    <scope>NUCLEOTIDE SEQUENCE [LARGE SCALE GENOMIC DNA]</scope>
    <source>
        <strain evidence="5">cv. 10/8</strain>
        <tissue evidence="4">Leaf</tissue>
    </source>
</reference>
<proteinExistence type="predicted"/>
<dbReference type="InterPro" id="IPR041588">
    <property type="entry name" value="Integrase_H2C2"/>
</dbReference>
<accession>A0A392M665</accession>